<keyword evidence="2" id="KW-1185">Reference proteome</keyword>
<proteinExistence type="predicted"/>
<evidence type="ECO:0000313" key="2">
    <source>
        <dbReference type="Proteomes" id="UP000800035"/>
    </source>
</evidence>
<dbReference type="AlphaFoldDB" id="A0A6A5TS89"/>
<protein>
    <submittedName>
        <fullName evidence="1">Uncharacterized protein</fullName>
    </submittedName>
</protein>
<evidence type="ECO:0000313" key="1">
    <source>
        <dbReference type="EMBL" id="KAF1954589.1"/>
    </source>
</evidence>
<accession>A0A6A5TS89</accession>
<dbReference type="Proteomes" id="UP000800035">
    <property type="component" value="Unassembled WGS sequence"/>
</dbReference>
<dbReference type="EMBL" id="ML976998">
    <property type="protein sequence ID" value="KAF1954589.1"/>
    <property type="molecule type" value="Genomic_DNA"/>
</dbReference>
<gene>
    <name evidence="1" type="ORF">CC80DRAFT_121593</name>
</gene>
<reference evidence="1" key="1">
    <citation type="journal article" date="2020" name="Stud. Mycol.">
        <title>101 Dothideomycetes genomes: a test case for predicting lifestyles and emergence of pathogens.</title>
        <authorList>
            <person name="Haridas S."/>
            <person name="Albert R."/>
            <person name="Binder M."/>
            <person name="Bloem J."/>
            <person name="Labutti K."/>
            <person name="Salamov A."/>
            <person name="Andreopoulos B."/>
            <person name="Baker S."/>
            <person name="Barry K."/>
            <person name="Bills G."/>
            <person name="Bluhm B."/>
            <person name="Cannon C."/>
            <person name="Castanera R."/>
            <person name="Culley D."/>
            <person name="Daum C."/>
            <person name="Ezra D."/>
            <person name="Gonzalez J."/>
            <person name="Henrissat B."/>
            <person name="Kuo A."/>
            <person name="Liang C."/>
            <person name="Lipzen A."/>
            <person name="Lutzoni F."/>
            <person name="Magnuson J."/>
            <person name="Mondo S."/>
            <person name="Nolan M."/>
            <person name="Ohm R."/>
            <person name="Pangilinan J."/>
            <person name="Park H.-J."/>
            <person name="Ramirez L."/>
            <person name="Alfaro M."/>
            <person name="Sun H."/>
            <person name="Tritt A."/>
            <person name="Yoshinaga Y."/>
            <person name="Zwiers L.-H."/>
            <person name="Turgeon B."/>
            <person name="Goodwin S."/>
            <person name="Spatafora J."/>
            <person name="Crous P."/>
            <person name="Grigoriev I."/>
        </authorList>
    </citation>
    <scope>NUCLEOTIDE SEQUENCE</scope>
    <source>
        <strain evidence="1">CBS 675.92</strain>
    </source>
</reference>
<sequence>MPTSSIPELKAAGLARSSSHTFLKRYLTSPPHRLTWTFSRLFTLLVGASRAEVVRIRSVEVKRSTQRTACCYHSQYSPWAL</sequence>
<name>A0A6A5TS89_9PLEO</name>
<organism evidence="1 2">
    <name type="scientific">Byssothecium circinans</name>
    <dbReference type="NCBI Taxonomy" id="147558"/>
    <lineage>
        <taxon>Eukaryota</taxon>
        <taxon>Fungi</taxon>
        <taxon>Dikarya</taxon>
        <taxon>Ascomycota</taxon>
        <taxon>Pezizomycotina</taxon>
        <taxon>Dothideomycetes</taxon>
        <taxon>Pleosporomycetidae</taxon>
        <taxon>Pleosporales</taxon>
        <taxon>Massarineae</taxon>
        <taxon>Massarinaceae</taxon>
        <taxon>Byssothecium</taxon>
    </lineage>
</organism>